<evidence type="ECO:0000313" key="4">
    <source>
        <dbReference type="Proteomes" id="UP000275078"/>
    </source>
</evidence>
<dbReference type="Proteomes" id="UP000275078">
    <property type="component" value="Unassembled WGS sequence"/>
</dbReference>
<feature type="chain" id="PRO_5018015056" evidence="2">
    <location>
        <begin position="22"/>
        <end position="489"/>
    </location>
</feature>
<keyword evidence="2" id="KW-0732">Signal</keyword>
<protein>
    <submittedName>
        <fullName evidence="3">Uncharacterized protein</fullName>
    </submittedName>
</protein>
<feature type="compositionally biased region" description="Basic residues" evidence="1">
    <location>
        <begin position="309"/>
        <end position="322"/>
    </location>
</feature>
<name>A0A3N4IPN7_ASCIM</name>
<keyword evidence="4" id="KW-1185">Reference proteome</keyword>
<dbReference type="AlphaFoldDB" id="A0A3N4IPN7"/>
<proteinExistence type="predicted"/>
<feature type="signal peptide" evidence="2">
    <location>
        <begin position="1"/>
        <end position="21"/>
    </location>
</feature>
<dbReference type="EMBL" id="ML119648">
    <property type="protein sequence ID" value="RPA86698.1"/>
    <property type="molecule type" value="Genomic_DNA"/>
</dbReference>
<feature type="region of interest" description="Disordered" evidence="1">
    <location>
        <begin position="168"/>
        <end position="282"/>
    </location>
</feature>
<evidence type="ECO:0000313" key="3">
    <source>
        <dbReference type="EMBL" id="RPA86698.1"/>
    </source>
</evidence>
<feature type="compositionally biased region" description="Gly residues" evidence="1">
    <location>
        <begin position="202"/>
        <end position="216"/>
    </location>
</feature>
<evidence type="ECO:0000256" key="2">
    <source>
        <dbReference type="SAM" id="SignalP"/>
    </source>
</evidence>
<sequence length="489" mass="52998">MMYPRILLATFLAVVIPTISATTPDTQPQRIVFEEKGIPVYPIPQSNPNNNHVIYNVPSEAIGHRCTLHLGTSLYEGSVQVYTLNLDNTEKPYQDQHIATYYAAEGDKYGCNPRVKGYPIERLIWPCKVGQVGFLMSKDGAWWDKAMGMDLIYFKGAASFDTRSACTGPLENGAESQKPDGGQGNGNGDSGSPTSDESGKSGEAGKGTSGGNGGNGANKVGDGDDSTVPGSDQQSGGGSEGQGDGTDSGGKNHEGHKGKWTNSTAEEDEEIDADSEEAQDGSGNMVGARAALLMSIGLIIRLGVVLSKMARKSRKPKDRRKSQVTTGDASNISVTKKSEDEVAIKLARSVWNRSTPQARFREYVASADISSTTSPSASKPYFPRTADLKDESLKICSGRLGFVLNRPAVNEVWRIGLEELGANMTVVEVDQLPRDQYAELSKKVYKTKAFQDSLLYLSEAAQEYLQEYEEMCQEIPESKWEIPDDIFDD</sequence>
<organism evidence="3 4">
    <name type="scientific">Ascobolus immersus RN42</name>
    <dbReference type="NCBI Taxonomy" id="1160509"/>
    <lineage>
        <taxon>Eukaryota</taxon>
        <taxon>Fungi</taxon>
        <taxon>Dikarya</taxon>
        <taxon>Ascomycota</taxon>
        <taxon>Pezizomycotina</taxon>
        <taxon>Pezizomycetes</taxon>
        <taxon>Pezizales</taxon>
        <taxon>Ascobolaceae</taxon>
        <taxon>Ascobolus</taxon>
    </lineage>
</organism>
<accession>A0A3N4IPN7</accession>
<gene>
    <name evidence="3" type="ORF">BJ508DRAFT_301515</name>
</gene>
<evidence type="ECO:0000256" key="1">
    <source>
        <dbReference type="SAM" id="MobiDB-lite"/>
    </source>
</evidence>
<feature type="compositionally biased region" description="Gly residues" evidence="1">
    <location>
        <begin position="235"/>
        <end position="248"/>
    </location>
</feature>
<reference evidence="3 4" key="1">
    <citation type="journal article" date="2018" name="Nat. Ecol. Evol.">
        <title>Pezizomycetes genomes reveal the molecular basis of ectomycorrhizal truffle lifestyle.</title>
        <authorList>
            <person name="Murat C."/>
            <person name="Payen T."/>
            <person name="Noel B."/>
            <person name="Kuo A."/>
            <person name="Morin E."/>
            <person name="Chen J."/>
            <person name="Kohler A."/>
            <person name="Krizsan K."/>
            <person name="Balestrini R."/>
            <person name="Da Silva C."/>
            <person name="Montanini B."/>
            <person name="Hainaut M."/>
            <person name="Levati E."/>
            <person name="Barry K.W."/>
            <person name="Belfiori B."/>
            <person name="Cichocki N."/>
            <person name="Clum A."/>
            <person name="Dockter R.B."/>
            <person name="Fauchery L."/>
            <person name="Guy J."/>
            <person name="Iotti M."/>
            <person name="Le Tacon F."/>
            <person name="Lindquist E.A."/>
            <person name="Lipzen A."/>
            <person name="Malagnac F."/>
            <person name="Mello A."/>
            <person name="Molinier V."/>
            <person name="Miyauchi S."/>
            <person name="Poulain J."/>
            <person name="Riccioni C."/>
            <person name="Rubini A."/>
            <person name="Sitrit Y."/>
            <person name="Splivallo R."/>
            <person name="Traeger S."/>
            <person name="Wang M."/>
            <person name="Zifcakova L."/>
            <person name="Wipf D."/>
            <person name="Zambonelli A."/>
            <person name="Paolocci F."/>
            <person name="Nowrousian M."/>
            <person name="Ottonello S."/>
            <person name="Baldrian P."/>
            <person name="Spatafora J.W."/>
            <person name="Henrissat B."/>
            <person name="Nagy L.G."/>
            <person name="Aury J.M."/>
            <person name="Wincker P."/>
            <person name="Grigoriev I.V."/>
            <person name="Bonfante P."/>
            <person name="Martin F.M."/>
        </authorList>
    </citation>
    <scope>NUCLEOTIDE SEQUENCE [LARGE SCALE GENOMIC DNA]</scope>
    <source>
        <strain evidence="3 4">RN42</strain>
    </source>
</reference>
<feature type="compositionally biased region" description="Acidic residues" evidence="1">
    <location>
        <begin position="265"/>
        <end position="279"/>
    </location>
</feature>
<feature type="region of interest" description="Disordered" evidence="1">
    <location>
        <begin position="309"/>
        <end position="335"/>
    </location>
</feature>
<feature type="compositionally biased region" description="Polar residues" evidence="1">
    <location>
        <begin position="323"/>
        <end position="335"/>
    </location>
</feature>